<evidence type="ECO:0000313" key="2">
    <source>
        <dbReference type="EMBL" id="GAA5162398.1"/>
    </source>
</evidence>
<keyword evidence="3" id="KW-1185">Reference proteome</keyword>
<accession>A0ABP9QI88</accession>
<protein>
    <submittedName>
        <fullName evidence="2">Uncharacterized protein</fullName>
    </submittedName>
</protein>
<feature type="transmembrane region" description="Helical" evidence="1">
    <location>
        <begin position="63"/>
        <end position="81"/>
    </location>
</feature>
<keyword evidence="1" id="KW-0472">Membrane</keyword>
<proteinExistence type="predicted"/>
<keyword evidence="1" id="KW-0812">Transmembrane</keyword>
<feature type="transmembrane region" description="Helical" evidence="1">
    <location>
        <begin position="20"/>
        <end position="43"/>
    </location>
</feature>
<evidence type="ECO:0000256" key="1">
    <source>
        <dbReference type="SAM" id="Phobius"/>
    </source>
</evidence>
<name>A0ABP9QI88_9RHOO</name>
<gene>
    <name evidence="2" type="ORF">GCM10025770_13010</name>
</gene>
<evidence type="ECO:0000313" key="3">
    <source>
        <dbReference type="Proteomes" id="UP001500547"/>
    </source>
</evidence>
<organism evidence="2 3">
    <name type="scientific">Viridibacterium curvum</name>
    <dbReference type="NCBI Taxonomy" id="1101404"/>
    <lineage>
        <taxon>Bacteria</taxon>
        <taxon>Pseudomonadati</taxon>
        <taxon>Pseudomonadota</taxon>
        <taxon>Betaproteobacteria</taxon>
        <taxon>Rhodocyclales</taxon>
        <taxon>Rhodocyclaceae</taxon>
        <taxon>Viridibacterium</taxon>
    </lineage>
</organism>
<dbReference type="EMBL" id="BAABLD010000007">
    <property type="protein sequence ID" value="GAA5162398.1"/>
    <property type="molecule type" value="Genomic_DNA"/>
</dbReference>
<comment type="caution">
    <text evidence="2">The sequence shown here is derived from an EMBL/GenBank/DDBJ whole genome shotgun (WGS) entry which is preliminary data.</text>
</comment>
<reference evidence="3" key="1">
    <citation type="journal article" date="2019" name="Int. J. Syst. Evol. Microbiol.">
        <title>The Global Catalogue of Microorganisms (GCM) 10K type strain sequencing project: providing services to taxonomists for standard genome sequencing and annotation.</title>
        <authorList>
            <consortium name="The Broad Institute Genomics Platform"/>
            <consortium name="The Broad Institute Genome Sequencing Center for Infectious Disease"/>
            <person name="Wu L."/>
            <person name="Ma J."/>
        </authorList>
    </citation>
    <scope>NUCLEOTIDE SEQUENCE [LARGE SCALE GENOMIC DNA]</scope>
    <source>
        <strain evidence="3">JCM 18715</strain>
    </source>
</reference>
<dbReference type="Proteomes" id="UP001500547">
    <property type="component" value="Unassembled WGS sequence"/>
</dbReference>
<keyword evidence="1" id="KW-1133">Transmembrane helix</keyword>
<dbReference type="RefSeq" id="WP_345532070.1">
    <property type="nucleotide sequence ID" value="NZ_BAABLD010000007.1"/>
</dbReference>
<sequence>MKRVRSIWLNTLNNRPWVTFVLTGVFFILFGVTSYNLFVIFRANLNLFVEHGWRVVRDGALDQLLGLLLNAYLSVAFYALFKACEHALVKHLTHEKE</sequence>